<feature type="transmembrane region" description="Helical" evidence="3">
    <location>
        <begin position="123"/>
        <end position="140"/>
    </location>
</feature>
<dbReference type="InterPro" id="IPR043128">
    <property type="entry name" value="Rev_trsase/Diguanyl_cyclase"/>
</dbReference>
<feature type="transmembrane region" description="Helical" evidence="3">
    <location>
        <begin position="6"/>
        <end position="25"/>
    </location>
</feature>
<organism evidence="5 6">
    <name type="scientific">Devosia oryzisoli</name>
    <dbReference type="NCBI Taxonomy" id="2774138"/>
    <lineage>
        <taxon>Bacteria</taxon>
        <taxon>Pseudomonadati</taxon>
        <taxon>Pseudomonadota</taxon>
        <taxon>Alphaproteobacteria</taxon>
        <taxon>Hyphomicrobiales</taxon>
        <taxon>Devosiaceae</taxon>
        <taxon>Devosia</taxon>
    </lineage>
</organism>
<dbReference type="InterPro" id="IPR050469">
    <property type="entry name" value="Diguanylate_Cyclase"/>
</dbReference>
<evidence type="ECO:0000259" key="4">
    <source>
        <dbReference type="PROSITE" id="PS50887"/>
    </source>
</evidence>
<dbReference type="FunFam" id="3.30.70.270:FF:000001">
    <property type="entry name" value="Diguanylate cyclase domain protein"/>
    <property type="match status" value="1"/>
</dbReference>
<sequence>MSAALFVLAINLFVAALFAIAFGVVAAAARSNSGPRWLALGYGFGMLDVLLEFILPSQADPAPASIGIFLSFLFAVSFTLVGLARHYRVPLPRLPLGLILGLSVIGIVFIIDMPRSSLLRGTLYQLPYSALHLLGAFVVLGSGRRQPLDRVLIALLVFTSVQFLLKPWLAVILGSGATAQAYLGTTYAALSQTLGAVALIAIGLTTLLILMRDLNAETAMRAETDTLSGLLNRRGFEERGDRAMAALRRAGRPAVMVAADLDHFKSINDAYGHAAGDEVIRHFAGILADVAGPSAIVARMGGEEFAVLVVGANLSAGRLMAEAARVALSASSFDETELNRRVTASFGLAQLQTNDTLWDLLRRADRALYRAKAEGRDRVAVALDDAAVQPLANSRSPGGR</sequence>
<dbReference type="PANTHER" id="PTHR45138:SF9">
    <property type="entry name" value="DIGUANYLATE CYCLASE DGCM-RELATED"/>
    <property type="match status" value="1"/>
</dbReference>
<dbReference type="InterPro" id="IPR000160">
    <property type="entry name" value="GGDEF_dom"/>
</dbReference>
<dbReference type="RefSeq" id="WP_191776762.1">
    <property type="nucleotide sequence ID" value="NZ_JACYFU010000003.1"/>
</dbReference>
<dbReference type="Pfam" id="PF00990">
    <property type="entry name" value="GGDEF"/>
    <property type="match status" value="1"/>
</dbReference>
<dbReference type="SMART" id="SM00267">
    <property type="entry name" value="GGDEF"/>
    <property type="match status" value="1"/>
</dbReference>
<dbReference type="EC" id="2.7.7.65" evidence="1"/>
<dbReference type="PANTHER" id="PTHR45138">
    <property type="entry name" value="REGULATORY COMPONENTS OF SENSORY TRANSDUCTION SYSTEM"/>
    <property type="match status" value="1"/>
</dbReference>
<proteinExistence type="predicted"/>
<keyword evidence="6" id="KW-1185">Reference proteome</keyword>
<evidence type="ECO:0000256" key="1">
    <source>
        <dbReference type="ARBA" id="ARBA00012528"/>
    </source>
</evidence>
<accession>A0A927IU70</accession>
<feature type="domain" description="GGDEF" evidence="4">
    <location>
        <begin position="252"/>
        <end position="384"/>
    </location>
</feature>
<feature type="transmembrane region" description="Helical" evidence="3">
    <location>
        <begin position="193"/>
        <end position="211"/>
    </location>
</feature>
<dbReference type="InterPro" id="IPR029787">
    <property type="entry name" value="Nucleotide_cyclase"/>
</dbReference>
<evidence type="ECO:0000313" key="6">
    <source>
        <dbReference type="Proteomes" id="UP000654108"/>
    </source>
</evidence>
<feature type="transmembrane region" description="Helical" evidence="3">
    <location>
        <begin position="62"/>
        <end position="82"/>
    </location>
</feature>
<keyword evidence="3" id="KW-0812">Transmembrane</keyword>
<dbReference type="GO" id="GO:0052621">
    <property type="term" value="F:diguanylate cyclase activity"/>
    <property type="evidence" value="ECO:0007669"/>
    <property type="project" value="UniProtKB-EC"/>
</dbReference>
<comment type="caution">
    <text evidence="5">The sequence shown here is derived from an EMBL/GenBank/DDBJ whole genome shotgun (WGS) entry which is preliminary data.</text>
</comment>
<evidence type="ECO:0000256" key="3">
    <source>
        <dbReference type="SAM" id="Phobius"/>
    </source>
</evidence>
<evidence type="ECO:0000256" key="2">
    <source>
        <dbReference type="ARBA" id="ARBA00034247"/>
    </source>
</evidence>
<dbReference type="NCBIfam" id="TIGR00254">
    <property type="entry name" value="GGDEF"/>
    <property type="match status" value="1"/>
</dbReference>
<dbReference type="EMBL" id="JACYFU010000003">
    <property type="protein sequence ID" value="MBD8066617.1"/>
    <property type="molecule type" value="Genomic_DNA"/>
</dbReference>
<protein>
    <recommendedName>
        <fullName evidence="1">diguanylate cyclase</fullName>
        <ecNumber evidence="1">2.7.7.65</ecNumber>
    </recommendedName>
</protein>
<dbReference type="SUPFAM" id="SSF55073">
    <property type="entry name" value="Nucleotide cyclase"/>
    <property type="match status" value="1"/>
</dbReference>
<feature type="transmembrane region" description="Helical" evidence="3">
    <location>
        <begin position="37"/>
        <end position="56"/>
    </location>
</feature>
<evidence type="ECO:0000313" key="5">
    <source>
        <dbReference type="EMBL" id="MBD8066617.1"/>
    </source>
</evidence>
<feature type="transmembrane region" description="Helical" evidence="3">
    <location>
        <begin position="94"/>
        <end position="111"/>
    </location>
</feature>
<gene>
    <name evidence="5" type="ORF">IC608_14175</name>
</gene>
<dbReference type="Proteomes" id="UP000654108">
    <property type="component" value="Unassembled WGS sequence"/>
</dbReference>
<dbReference type="PROSITE" id="PS50887">
    <property type="entry name" value="GGDEF"/>
    <property type="match status" value="1"/>
</dbReference>
<keyword evidence="3" id="KW-1133">Transmembrane helix</keyword>
<dbReference type="Gene3D" id="3.30.70.270">
    <property type="match status" value="1"/>
</dbReference>
<keyword evidence="3" id="KW-0472">Membrane</keyword>
<dbReference type="CDD" id="cd01949">
    <property type="entry name" value="GGDEF"/>
    <property type="match status" value="1"/>
</dbReference>
<reference evidence="5" key="1">
    <citation type="submission" date="2020-09" db="EMBL/GenBank/DDBJ databases">
        <title>Genome seq and assembly of Devosia sp.</title>
        <authorList>
            <person name="Chhetri G."/>
        </authorList>
    </citation>
    <scope>NUCLEOTIDE SEQUENCE</scope>
    <source>
        <strain evidence="5">PTR5</strain>
    </source>
</reference>
<comment type="catalytic activity">
    <reaction evidence="2">
        <text>2 GTP = 3',3'-c-di-GMP + 2 diphosphate</text>
        <dbReference type="Rhea" id="RHEA:24898"/>
        <dbReference type="ChEBI" id="CHEBI:33019"/>
        <dbReference type="ChEBI" id="CHEBI:37565"/>
        <dbReference type="ChEBI" id="CHEBI:58805"/>
        <dbReference type="EC" id="2.7.7.65"/>
    </reaction>
</comment>
<name>A0A927IU70_9HYPH</name>
<dbReference type="AlphaFoldDB" id="A0A927IU70"/>
<feature type="transmembrane region" description="Helical" evidence="3">
    <location>
        <begin position="152"/>
        <end position="173"/>
    </location>
</feature>